<keyword evidence="1" id="KW-0472">Membrane</keyword>
<comment type="caution">
    <text evidence="3">The sequence shown here is derived from an EMBL/GenBank/DDBJ whole genome shotgun (WGS) entry which is preliminary data.</text>
</comment>
<evidence type="ECO:0000256" key="2">
    <source>
        <dbReference type="SAM" id="SignalP"/>
    </source>
</evidence>
<keyword evidence="1" id="KW-0812">Transmembrane</keyword>
<feature type="chain" id="PRO_5020433900" evidence="2">
    <location>
        <begin position="24"/>
        <end position="103"/>
    </location>
</feature>
<dbReference type="RefSeq" id="WP_132976025.1">
    <property type="nucleotide sequence ID" value="NZ_SMAO01000002.1"/>
</dbReference>
<feature type="transmembrane region" description="Helical" evidence="1">
    <location>
        <begin position="39"/>
        <end position="63"/>
    </location>
</feature>
<reference evidence="3 4" key="1">
    <citation type="submission" date="2019-03" db="EMBL/GenBank/DDBJ databases">
        <title>Genomic Encyclopedia of Type Strains, Phase IV (KMG-IV): sequencing the most valuable type-strain genomes for metagenomic binning, comparative biology and taxonomic classification.</title>
        <authorList>
            <person name="Goeker M."/>
        </authorList>
    </citation>
    <scope>NUCLEOTIDE SEQUENCE [LARGE SCALE GENOMIC DNA]</scope>
    <source>
        <strain evidence="3 4">DSM 13587</strain>
    </source>
</reference>
<dbReference type="Proteomes" id="UP000295717">
    <property type="component" value="Unassembled WGS sequence"/>
</dbReference>
<organism evidence="3 4">
    <name type="scientific">Thiobaca trueperi</name>
    <dbReference type="NCBI Taxonomy" id="127458"/>
    <lineage>
        <taxon>Bacteria</taxon>
        <taxon>Pseudomonadati</taxon>
        <taxon>Pseudomonadota</taxon>
        <taxon>Gammaproteobacteria</taxon>
        <taxon>Chromatiales</taxon>
        <taxon>Chromatiaceae</taxon>
        <taxon>Thiobaca</taxon>
    </lineage>
</organism>
<proteinExistence type="predicted"/>
<keyword evidence="4" id="KW-1185">Reference proteome</keyword>
<protein>
    <submittedName>
        <fullName evidence="3">Uncharacterized protein</fullName>
    </submittedName>
</protein>
<evidence type="ECO:0000313" key="4">
    <source>
        <dbReference type="Proteomes" id="UP000295717"/>
    </source>
</evidence>
<keyword evidence="2" id="KW-0732">Signal</keyword>
<gene>
    <name evidence="3" type="ORF">EDC35_102231</name>
</gene>
<dbReference type="EMBL" id="SMAO01000002">
    <property type="protein sequence ID" value="TCT22900.1"/>
    <property type="molecule type" value="Genomic_DNA"/>
</dbReference>
<dbReference type="AlphaFoldDB" id="A0A4R3N1I4"/>
<feature type="transmembrane region" description="Helical" evidence="1">
    <location>
        <begin position="84"/>
        <end position="101"/>
    </location>
</feature>
<accession>A0A4R3N1I4</accession>
<feature type="signal peptide" evidence="2">
    <location>
        <begin position="1"/>
        <end position="23"/>
    </location>
</feature>
<sequence length="103" mass="10656">MRRTLPILMMLLVCLPPAVQAQAAEQPPPLSGTVYPYVIGLGAIAGVVVTQGLLFGAAGFPFLAGSVASETVIAAEVSVGISRIYAVTSAVTGAWIANWIYDH</sequence>
<evidence type="ECO:0000256" key="1">
    <source>
        <dbReference type="SAM" id="Phobius"/>
    </source>
</evidence>
<keyword evidence="1" id="KW-1133">Transmembrane helix</keyword>
<name>A0A4R3N1I4_9GAMM</name>
<evidence type="ECO:0000313" key="3">
    <source>
        <dbReference type="EMBL" id="TCT22900.1"/>
    </source>
</evidence>